<accession>A0A1Q9DET4</accession>
<protein>
    <submittedName>
        <fullName evidence="2">Uncharacterized protein</fullName>
    </submittedName>
</protein>
<evidence type="ECO:0000313" key="2">
    <source>
        <dbReference type="EMBL" id="OLP93667.1"/>
    </source>
</evidence>
<dbReference type="OrthoDB" id="432151at2759"/>
<comment type="caution">
    <text evidence="2">The sequence shown here is derived from an EMBL/GenBank/DDBJ whole genome shotgun (WGS) entry which is preliminary data.</text>
</comment>
<dbReference type="Proteomes" id="UP000186817">
    <property type="component" value="Unassembled WGS sequence"/>
</dbReference>
<proteinExistence type="predicted"/>
<feature type="region of interest" description="Disordered" evidence="1">
    <location>
        <begin position="112"/>
        <end position="149"/>
    </location>
</feature>
<name>A0A1Q9DET4_SYMMI</name>
<sequence>MQQKRQARPRSQLDLFLFFVTRHEGAVTSHQQVFQSSAPFMMEDGEAVSSPTAILDELLAQEEYNLVRAGAALRVCGELETCLGSLNSWQHDSHREDSEDNSPNWILQDADEDDASQRHEEIAVQSSTQGTTRVMPTSSRRSVGESELERMELPTLMRPRAQVSLRKIPEAKILCQSAQEEVPAELEASFVDADVDPGAGADGSQVEDLEALLAECRRMGAGMMQY</sequence>
<evidence type="ECO:0000256" key="1">
    <source>
        <dbReference type="SAM" id="MobiDB-lite"/>
    </source>
</evidence>
<feature type="compositionally biased region" description="Polar residues" evidence="1">
    <location>
        <begin position="124"/>
        <end position="141"/>
    </location>
</feature>
<organism evidence="2 3">
    <name type="scientific">Symbiodinium microadriaticum</name>
    <name type="common">Dinoflagellate</name>
    <name type="synonym">Zooxanthella microadriatica</name>
    <dbReference type="NCBI Taxonomy" id="2951"/>
    <lineage>
        <taxon>Eukaryota</taxon>
        <taxon>Sar</taxon>
        <taxon>Alveolata</taxon>
        <taxon>Dinophyceae</taxon>
        <taxon>Suessiales</taxon>
        <taxon>Symbiodiniaceae</taxon>
        <taxon>Symbiodinium</taxon>
    </lineage>
</organism>
<evidence type="ECO:0000313" key="3">
    <source>
        <dbReference type="Proteomes" id="UP000186817"/>
    </source>
</evidence>
<dbReference type="AlphaFoldDB" id="A0A1Q9DET4"/>
<reference evidence="2 3" key="1">
    <citation type="submission" date="2016-02" db="EMBL/GenBank/DDBJ databases">
        <title>Genome analysis of coral dinoflagellate symbionts highlights evolutionary adaptations to a symbiotic lifestyle.</title>
        <authorList>
            <person name="Aranda M."/>
            <person name="Li Y."/>
            <person name="Liew Y.J."/>
            <person name="Baumgarten S."/>
            <person name="Simakov O."/>
            <person name="Wilson M."/>
            <person name="Piel J."/>
            <person name="Ashoor H."/>
            <person name="Bougouffa S."/>
            <person name="Bajic V.B."/>
            <person name="Ryu T."/>
            <person name="Ravasi T."/>
            <person name="Bayer T."/>
            <person name="Micklem G."/>
            <person name="Kim H."/>
            <person name="Bhak J."/>
            <person name="Lajeunesse T.C."/>
            <person name="Voolstra C.R."/>
        </authorList>
    </citation>
    <scope>NUCLEOTIDE SEQUENCE [LARGE SCALE GENOMIC DNA]</scope>
    <source>
        <strain evidence="2 3">CCMP2467</strain>
    </source>
</reference>
<gene>
    <name evidence="2" type="ORF">AK812_SmicGene24402</name>
</gene>
<dbReference type="EMBL" id="LSRX01000573">
    <property type="protein sequence ID" value="OLP93667.1"/>
    <property type="molecule type" value="Genomic_DNA"/>
</dbReference>
<keyword evidence="3" id="KW-1185">Reference proteome</keyword>